<evidence type="ECO:0000313" key="2">
    <source>
        <dbReference type="Proteomes" id="UP000653674"/>
    </source>
</evidence>
<organism evidence="1 2">
    <name type="scientific">Planosporangium flavigriseum</name>
    <dbReference type="NCBI Taxonomy" id="373681"/>
    <lineage>
        <taxon>Bacteria</taxon>
        <taxon>Bacillati</taxon>
        <taxon>Actinomycetota</taxon>
        <taxon>Actinomycetes</taxon>
        <taxon>Micromonosporales</taxon>
        <taxon>Micromonosporaceae</taxon>
        <taxon>Planosporangium</taxon>
    </lineage>
</organism>
<reference evidence="1" key="1">
    <citation type="submission" date="2021-01" db="EMBL/GenBank/DDBJ databases">
        <title>Whole genome shotgun sequence of Planosporangium flavigriseum NBRC 105377.</title>
        <authorList>
            <person name="Komaki H."/>
            <person name="Tamura T."/>
        </authorList>
    </citation>
    <scope>NUCLEOTIDE SEQUENCE</scope>
    <source>
        <strain evidence="1">NBRC 105377</strain>
    </source>
</reference>
<dbReference type="AlphaFoldDB" id="A0A8J3PPK3"/>
<protein>
    <submittedName>
        <fullName evidence="1">Uncharacterized protein</fullName>
    </submittedName>
</protein>
<gene>
    <name evidence="1" type="ORF">Pfl04_43970</name>
</gene>
<name>A0A8J3PPK3_9ACTN</name>
<keyword evidence="2" id="KW-1185">Reference proteome</keyword>
<dbReference type="Proteomes" id="UP000653674">
    <property type="component" value="Unassembled WGS sequence"/>
</dbReference>
<comment type="caution">
    <text evidence="1">The sequence shown here is derived from an EMBL/GenBank/DDBJ whole genome shotgun (WGS) entry which is preliminary data.</text>
</comment>
<accession>A0A8J3PPK3</accession>
<evidence type="ECO:0000313" key="1">
    <source>
        <dbReference type="EMBL" id="GIG75993.1"/>
    </source>
</evidence>
<dbReference type="EMBL" id="BONU01000042">
    <property type="protein sequence ID" value="GIG75993.1"/>
    <property type="molecule type" value="Genomic_DNA"/>
</dbReference>
<proteinExistence type="predicted"/>
<sequence>MCDVAFRSGIDLSQQVLPGGDDYVYVPDAANAIERARSAVDCWTDPIERDNAQNMLASLSRDVDGGQRQLLLRVSLYQRSRPVVGTAVLDLLRAAV</sequence>